<evidence type="ECO:0000313" key="8">
    <source>
        <dbReference type="Proteomes" id="UP000245783"/>
    </source>
</evidence>
<dbReference type="GO" id="GO:0005794">
    <property type="term" value="C:Golgi apparatus"/>
    <property type="evidence" value="ECO:0007669"/>
    <property type="project" value="TreeGrafter"/>
</dbReference>
<dbReference type="Pfam" id="PF08551">
    <property type="entry name" value="DUF1751"/>
    <property type="match status" value="1"/>
</dbReference>
<feature type="compositionally biased region" description="Acidic residues" evidence="5">
    <location>
        <begin position="392"/>
        <end position="401"/>
    </location>
</feature>
<feature type="compositionally biased region" description="Low complexity" evidence="5">
    <location>
        <begin position="322"/>
        <end position="347"/>
    </location>
</feature>
<dbReference type="PANTHER" id="PTHR13377:SF3">
    <property type="entry name" value="TRANSMEMBRANE PROTEIN 115"/>
    <property type="match status" value="1"/>
</dbReference>
<dbReference type="Proteomes" id="UP000245783">
    <property type="component" value="Unassembled WGS sequence"/>
</dbReference>
<dbReference type="InterPro" id="IPR035952">
    <property type="entry name" value="Rhomboid-like_sf"/>
</dbReference>
<proteinExistence type="predicted"/>
<keyword evidence="4 6" id="KW-0472">Membrane</keyword>
<feature type="region of interest" description="Disordered" evidence="5">
    <location>
        <begin position="308"/>
        <end position="401"/>
    </location>
</feature>
<gene>
    <name evidence="7" type="ORF">IE81DRAFT_308872</name>
</gene>
<feature type="transmembrane region" description="Helical" evidence="6">
    <location>
        <begin position="55"/>
        <end position="74"/>
    </location>
</feature>
<accession>A0A316W717</accession>
<organism evidence="7 8">
    <name type="scientific">Ceraceosorus guamensis</name>
    <dbReference type="NCBI Taxonomy" id="1522189"/>
    <lineage>
        <taxon>Eukaryota</taxon>
        <taxon>Fungi</taxon>
        <taxon>Dikarya</taxon>
        <taxon>Basidiomycota</taxon>
        <taxon>Ustilaginomycotina</taxon>
        <taxon>Exobasidiomycetes</taxon>
        <taxon>Ceraceosorales</taxon>
        <taxon>Ceraceosoraceae</taxon>
        <taxon>Ceraceosorus</taxon>
    </lineage>
</organism>
<dbReference type="SMART" id="SM01160">
    <property type="entry name" value="DUF1751"/>
    <property type="match status" value="1"/>
</dbReference>
<dbReference type="RefSeq" id="XP_025372870.1">
    <property type="nucleotide sequence ID" value="XM_025512384.1"/>
</dbReference>
<evidence type="ECO:0000256" key="2">
    <source>
        <dbReference type="ARBA" id="ARBA00022692"/>
    </source>
</evidence>
<dbReference type="OrthoDB" id="73612at2759"/>
<evidence type="ECO:0000256" key="1">
    <source>
        <dbReference type="ARBA" id="ARBA00004141"/>
    </source>
</evidence>
<keyword evidence="3 6" id="KW-1133">Transmembrane helix</keyword>
<evidence type="ECO:0000256" key="5">
    <source>
        <dbReference type="SAM" id="MobiDB-lite"/>
    </source>
</evidence>
<sequence length="401" mass="43025">MAVFDAASVLQSLPIATRSLSIALVSLSLLLFVLRITLSPADARLHILSWSHKDSATLFPALVLVPGTSWVYPWTLITSSICETTVAEFLISIVSLPLAGRYLERLWGPIELVKFVGVVLVGSNVIAWFLAVLAYLVFRGERGMYGTQYHGLMALQTGFLVALAQLIPEHQIQLFHGRVRIRVRDLPMAYVTLSNVLCLVGELSPFILIQFGWLISWAYLRFFKAGEGGIRGDRSETFSFVSWFPPFLHKPVGALSNLLYPLFVKLGIVQPWSYSALGDVELGVGRELPGRSNSGAEAERRRAMALKALDSRAVPRPGSSGGANASGSSKGPGDAAGAPAASSTASAADEKKALAAAQAVGSSGSTSVPSVVVSRAKEDEHDAGDIGARKDDDDDDDDDWN</sequence>
<feature type="transmembrane region" description="Helical" evidence="6">
    <location>
        <begin position="115"/>
        <end position="137"/>
    </location>
</feature>
<feature type="compositionally biased region" description="Low complexity" evidence="5">
    <location>
        <begin position="354"/>
        <end position="374"/>
    </location>
</feature>
<dbReference type="GO" id="GO:0006890">
    <property type="term" value="P:retrograde vesicle-mediated transport, Golgi to endoplasmic reticulum"/>
    <property type="evidence" value="ECO:0007669"/>
    <property type="project" value="InterPro"/>
</dbReference>
<dbReference type="GeneID" id="37034254"/>
<dbReference type="GO" id="GO:0016020">
    <property type="term" value="C:membrane"/>
    <property type="evidence" value="ECO:0007669"/>
    <property type="project" value="UniProtKB-SubCell"/>
</dbReference>
<evidence type="ECO:0000256" key="3">
    <source>
        <dbReference type="ARBA" id="ARBA00022989"/>
    </source>
</evidence>
<feature type="compositionally biased region" description="Basic and acidic residues" evidence="5">
    <location>
        <begin position="375"/>
        <end position="391"/>
    </location>
</feature>
<dbReference type="PANTHER" id="PTHR13377">
    <property type="entry name" value="PLACENTAL PROTEIN 6"/>
    <property type="match status" value="1"/>
</dbReference>
<keyword evidence="2 6" id="KW-0812">Transmembrane</keyword>
<feature type="transmembrane region" description="Helical" evidence="6">
    <location>
        <begin position="188"/>
        <end position="215"/>
    </location>
</feature>
<dbReference type="InParanoid" id="A0A316W717"/>
<name>A0A316W717_9BASI</name>
<comment type="subcellular location">
    <subcellularLocation>
        <location evidence="1">Membrane</location>
        <topology evidence="1">Multi-pass membrane protein</topology>
    </subcellularLocation>
</comment>
<reference evidence="7 8" key="1">
    <citation type="journal article" date="2018" name="Mol. Biol. Evol.">
        <title>Broad Genomic Sampling Reveals a Smut Pathogenic Ancestry of the Fungal Clade Ustilaginomycotina.</title>
        <authorList>
            <person name="Kijpornyongpan T."/>
            <person name="Mondo S.J."/>
            <person name="Barry K."/>
            <person name="Sandor L."/>
            <person name="Lee J."/>
            <person name="Lipzen A."/>
            <person name="Pangilinan J."/>
            <person name="LaButti K."/>
            <person name="Hainaut M."/>
            <person name="Henrissat B."/>
            <person name="Grigoriev I.V."/>
            <person name="Spatafora J.W."/>
            <person name="Aime M.C."/>
        </authorList>
    </citation>
    <scope>NUCLEOTIDE SEQUENCE [LARGE SCALE GENOMIC DNA]</scope>
    <source>
        <strain evidence="7 8">MCA 4658</strain>
    </source>
</reference>
<protein>
    <submittedName>
        <fullName evidence="7">DUF1751-domain-containing protein</fullName>
    </submittedName>
</protein>
<dbReference type="InterPro" id="IPR013861">
    <property type="entry name" value="TMEM115/Pdh1/Rbl19"/>
</dbReference>
<feature type="transmembrane region" description="Helical" evidence="6">
    <location>
        <begin position="15"/>
        <end position="34"/>
    </location>
</feature>
<dbReference type="STRING" id="1522189.A0A316W717"/>
<dbReference type="AlphaFoldDB" id="A0A316W717"/>
<evidence type="ECO:0000313" key="7">
    <source>
        <dbReference type="EMBL" id="PWN45710.1"/>
    </source>
</evidence>
<evidence type="ECO:0000256" key="6">
    <source>
        <dbReference type="SAM" id="Phobius"/>
    </source>
</evidence>
<keyword evidence="8" id="KW-1185">Reference proteome</keyword>
<dbReference type="EMBL" id="KZ819354">
    <property type="protein sequence ID" value="PWN45710.1"/>
    <property type="molecule type" value="Genomic_DNA"/>
</dbReference>
<evidence type="ECO:0000256" key="4">
    <source>
        <dbReference type="ARBA" id="ARBA00023136"/>
    </source>
</evidence>
<dbReference type="SUPFAM" id="SSF144091">
    <property type="entry name" value="Rhomboid-like"/>
    <property type="match status" value="1"/>
</dbReference>